<comment type="caution">
    <text evidence="2">The sequence shown here is derived from an EMBL/GenBank/DDBJ whole genome shotgun (WGS) entry which is preliminary data.</text>
</comment>
<evidence type="ECO:0000313" key="2">
    <source>
        <dbReference type="EMBL" id="KKL72265.1"/>
    </source>
</evidence>
<keyword evidence="1" id="KW-0812">Transmembrane</keyword>
<feature type="transmembrane region" description="Helical" evidence="1">
    <location>
        <begin position="43"/>
        <end position="67"/>
    </location>
</feature>
<accession>A0A0F9GSD0</accession>
<organism evidence="2">
    <name type="scientific">marine sediment metagenome</name>
    <dbReference type="NCBI Taxonomy" id="412755"/>
    <lineage>
        <taxon>unclassified sequences</taxon>
        <taxon>metagenomes</taxon>
        <taxon>ecological metagenomes</taxon>
    </lineage>
</organism>
<keyword evidence="1" id="KW-0472">Membrane</keyword>
<keyword evidence="1" id="KW-1133">Transmembrane helix</keyword>
<dbReference type="AlphaFoldDB" id="A0A0F9GSD0"/>
<sequence length="72" mass="7982">MKLMTIAFVGMFAYITFSLFISIISVIGWMRDPSPLGAFTFPIAIRVLSAYIIVEISLIVLAIVAAWTRKGK</sequence>
<proteinExistence type="predicted"/>
<gene>
    <name evidence="2" type="ORF">LCGC14_2086630</name>
</gene>
<dbReference type="EMBL" id="LAZR01025327">
    <property type="protein sequence ID" value="KKL72265.1"/>
    <property type="molecule type" value="Genomic_DNA"/>
</dbReference>
<reference evidence="2" key="1">
    <citation type="journal article" date="2015" name="Nature">
        <title>Complex archaea that bridge the gap between prokaryotes and eukaryotes.</title>
        <authorList>
            <person name="Spang A."/>
            <person name="Saw J.H."/>
            <person name="Jorgensen S.L."/>
            <person name="Zaremba-Niedzwiedzka K."/>
            <person name="Martijn J."/>
            <person name="Lind A.E."/>
            <person name="van Eijk R."/>
            <person name="Schleper C."/>
            <person name="Guy L."/>
            <person name="Ettema T.J."/>
        </authorList>
    </citation>
    <scope>NUCLEOTIDE SEQUENCE</scope>
</reference>
<feature type="transmembrane region" description="Helical" evidence="1">
    <location>
        <begin position="12"/>
        <end position="31"/>
    </location>
</feature>
<name>A0A0F9GSD0_9ZZZZ</name>
<evidence type="ECO:0000256" key="1">
    <source>
        <dbReference type="SAM" id="Phobius"/>
    </source>
</evidence>
<protein>
    <submittedName>
        <fullName evidence="2">Uncharacterized protein</fullName>
    </submittedName>
</protein>